<feature type="transmembrane region" description="Helical" evidence="1">
    <location>
        <begin position="24"/>
        <end position="43"/>
    </location>
</feature>
<sequence length="307" mass="34197">MHVTSVSTAMNFGDDLNEIPDDDVIFYSVLYSSVTVVFAMAVLSKFLTNEFRFGFRSFLSLVVLFLGEPLCQFLIKGPGGVCTFAVCCLLVYSVLPASHLPVGNKAVLITGSDTGFGHALVKKLDSIGMRNIEAAFEYVSNIVGEEGLWGLVNNAGVWYFSEIEMTSEQIFHKVLDINLFGRLTMEGNGAYSVSKHENMKEHSISRKKDEVWQTMDEKSKEDYGQEYLETIYKSIIDGSDKYPDDLTPVIRAMRSGLLSKRPRERYPCGTGAEILMTLYPLLPVWLADKLVSTLGILPKNIKPSSLQ</sequence>
<dbReference type="Proteomes" id="UP001217089">
    <property type="component" value="Unassembled WGS sequence"/>
</dbReference>
<keyword evidence="1" id="KW-0812">Transmembrane</keyword>
<dbReference type="InterPro" id="IPR036291">
    <property type="entry name" value="NAD(P)-bd_dom_sf"/>
</dbReference>
<evidence type="ECO:0000313" key="3">
    <source>
        <dbReference type="Proteomes" id="UP001217089"/>
    </source>
</evidence>
<name>A0ABQ9E6V3_TEGGR</name>
<dbReference type="EMBL" id="JARBDR010000921">
    <property type="protein sequence ID" value="KAJ8299023.1"/>
    <property type="molecule type" value="Genomic_DNA"/>
</dbReference>
<feature type="transmembrane region" description="Helical" evidence="1">
    <location>
        <begin position="55"/>
        <end position="75"/>
    </location>
</feature>
<organism evidence="2 3">
    <name type="scientific">Tegillarca granosa</name>
    <name type="common">Malaysian cockle</name>
    <name type="synonym">Anadara granosa</name>
    <dbReference type="NCBI Taxonomy" id="220873"/>
    <lineage>
        <taxon>Eukaryota</taxon>
        <taxon>Metazoa</taxon>
        <taxon>Spiralia</taxon>
        <taxon>Lophotrochozoa</taxon>
        <taxon>Mollusca</taxon>
        <taxon>Bivalvia</taxon>
        <taxon>Autobranchia</taxon>
        <taxon>Pteriomorphia</taxon>
        <taxon>Arcoida</taxon>
        <taxon>Arcoidea</taxon>
        <taxon>Arcidae</taxon>
        <taxon>Tegillarca</taxon>
    </lineage>
</organism>
<protein>
    <submittedName>
        <fullName evidence="2">Uncharacterized protein</fullName>
    </submittedName>
</protein>
<keyword evidence="1" id="KW-1133">Transmembrane helix</keyword>
<evidence type="ECO:0000256" key="1">
    <source>
        <dbReference type="SAM" id="Phobius"/>
    </source>
</evidence>
<comment type="caution">
    <text evidence="2">The sequence shown here is derived from an EMBL/GenBank/DDBJ whole genome shotgun (WGS) entry which is preliminary data.</text>
</comment>
<dbReference type="SUPFAM" id="SSF51735">
    <property type="entry name" value="NAD(P)-binding Rossmann-fold domains"/>
    <property type="match status" value="1"/>
</dbReference>
<keyword evidence="1" id="KW-0472">Membrane</keyword>
<gene>
    <name evidence="2" type="ORF">KUTeg_023083</name>
</gene>
<dbReference type="Gene3D" id="3.40.50.720">
    <property type="entry name" value="NAD(P)-binding Rossmann-like Domain"/>
    <property type="match status" value="1"/>
</dbReference>
<reference evidence="2 3" key="1">
    <citation type="submission" date="2022-12" db="EMBL/GenBank/DDBJ databases">
        <title>Chromosome-level genome of Tegillarca granosa.</title>
        <authorList>
            <person name="Kim J."/>
        </authorList>
    </citation>
    <scope>NUCLEOTIDE SEQUENCE [LARGE SCALE GENOMIC DNA]</scope>
    <source>
        <strain evidence="2">Teg-2019</strain>
        <tissue evidence="2">Adductor muscle</tissue>
    </source>
</reference>
<dbReference type="PANTHER" id="PTHR43313">
    <property type="entry name" value="SHORT-CHAIN DEHYDROGENASE/REDUCTASE FAMILY 9C"/>
    <property type="match status" value="1"/>
</dbReference>
<proteinExistence type="predicted"/>
<dbReference type="PANTHER" id="PTHR43313:SF1">
    <property type="entry name" value="3BETA-HYDROXYSTEROID DEHYDROGENASE DHS-16"/>
    <property type="match status" value="1"/>
</dbReference>
<accession>A0ABQ9E6V3</accession>
<keyword evidence="3" id="KW-1185">Reference proteome</keyword>
<evidence type="ECO:0000313" key="2">
    <source>
        <dbReference type="EMBL" id="KAJ8299023.1"/>
    </source>
</evidence>